<protein>
    <recommendedName>
        <fullName evidence="3 4">EGF-like domain-containing protein</fullName>
    </recommendedName>
</protein>
<gene>
    <name evidence="5" type="ORF">TTRE_0000418701</name>
</gene>
<reference evidence="5" key="1">
    <citation type="submission" date="2014-01" db="EMBL/GenBank/DDBJ databases">
        <authorList>
            <person name="Aslett M."/>
        </authorList>
    </citation>
    <scope>NUCLEOTIDE SEQUENCE</scope>
</reference>
<organism evidence="5 6">
    <name type="scientific">Trichuris trichiura</name>
    <name type="common">Whipworm</name>
    <name type="synonym">Trichocephalus trichiurus</name>
    <dbReference type="NCBI Taxonomy" id="36087"/>
    <lineage>
        <taxon>Eukaryota</taxon>
        <taxon>Metazoa</taxon>
        <taxon>Ecdysozoa</taxon>
        <taxon>Nematoda</taxon>
        <taxon>Enoplea</taxon>
        <taxon>Dorylaimia</taxon>
        <taxon>Trichinellida</taxon>
        <taxon>Trichuridae</taxon>
        <taxon>Trichuris</taxon>
    </lineage>
</organism>
<evidence type="ECO:0000313" key="5">
    <source>
        <dbReference type="EMBL" id="CDW55913.1"/>
    </source>
</evidence>
<evidence type="ECO:0000256" key="1">
    <source>
        <dbReference type="SAM" id="Phobius"/>
    </source>
</evidence>
<dbReference type="Proteomes" id="UP000030665">
    <property type="component" value="Unassembled WGS sequence"/>
</dbReference>
<evidence type="ECO:0000313" key="6">
    <source>
        <dbReference type="Proteomes" id="UP000030665"/>
    </source>
</evidence>
<dbReference type="SMART" id="SM00181">
    <property type="entry name" value="EGF"/>
    <property type="match status" value="2"/>
</dbReference>
<keyword evidence="1" id="KW-0812">Transmembrane</keyword>
<keyword evidence="1" id="KW-0472">Membrane</keyword>
<feature type="chain" id="PRO_5001728593" description="EGF-like domain-containing protein" evidence="2">
    <location>
        <begin position="25"/>
        <end position="937"/>
    </location>
</feature>
<evidence type="ECO:0000256" key="2">
    <source>
        <dbReference type="SAM" id="SignalP"/>
    </source>
</evidence>
<dbReference type="OrthoDB" id="10689889at2759"/>
<feature type="signal peptide" evidence="2">
    <location>
        <begin position="1"/>
        <end position="24"/>
    </location>
</feature>
<dbReference type="AlphaFoldDB" id="A0A077Z8F1"/>
<feature type="domain" description="EGF-like" evidence="3 4">
    <location>
        <begin position="376"/>
        <end position="387"/>
    </location>
</feature>
<dbReference type="InterPro" id="IPR000742">
    <property type="entry name" value="EGF"/>
</dbReference>
<keyword evidence="2" id="KW-0732">Signal</keyword>
<name>A0A077Z8F1_TRITR</name>
<keyword evidence="6" id="KW-1185">Reference proteome</keyword>
<dbReference type="PROSITE" id="PS01186">
    <property type="entry name" value="EGF_2"/>
    <property type="match status" value="2"/>
</dbReference>
<proteinExistence type="predicted"/>
<dbReference type="PROSITE" id="PS00022">
    <property type="entry name" value="EGF_1"/>
    <property type="match status" value="2"/>
</dbReference>
<reference evidence="5" key="2">
    <citation type="submission" date="2014-03" db="EMBL/GenBank/DDBJ databases">
        <title>The whipworm genome and dual-species transcriptomics of an intimate host-pathogen interaction.</title>
        <authorList>
            <person name="Foth B.J."/>
            <person name="Tsai I.J."/>
            <person name="Reid A.J."/>
            <person name="Bancroft A.J."/>
            <person name="Nichol S."/>
            <person name="Tracey A."/>
            <person name="Holroyd N."/>
            <person name="Cotton J.A."/>
            <person name="Stanley E.J."/>
            <person name="Zarowiecki M."/>
            <person name="Liu J.Z."/>
            <person name="Huckvale T."/>
            <person name="Cooper P.J."/>
            <person name="Grencis R.K."/>
            <person name="Berriman M."/>
        </authorList>
    </citation>
    <scope>NUCLEOTIDE SEQUENCE [LARGE SCALE GENOMIC DNA]</scope>
</reference>
<dbReference type="EMBL" id="HG805992">
    <property type="protein sequence ID" value="CDW55913.1"/>
    <property type="molecule type" value="Genomic_DNA"/>
</dbReference>
<feature type="domain" description="EGF-like" evidence="3 4">
    <location>
        <begin position="843"/>
        <end position="854"/>
    </location>
</feature>
<feature type="transmembrane region" description="Helical" evidence="1">
    <location>
        <begin position="401"/>
        <end position="425"/>
    </location>
</feature>
<accession>A0A077Z8F1</accession>
<keyword evidence="1" id="KW-1133">Transmembrane helix</keyword>
<evidence type="ECO:0000259" key="3">
    <source>
        <dbReference type="PROSITE" id="PS00022"/>
    </source>
</evidence>
<evidence type="ECO:0000259" key="4">
    <source>
        <dbReference type="PROSITE" id="PS01186"/>
    </source>
</evidence>
<sequence>MTASSYMQMLYIFTIGAFIPLVVAEKSSRLLCPFEGDQNEFVGGYRKHVEHNYSQTVPCVTMIPKGDVTVDQSGVLSSYSKYCHQMEGRVAHFDNADGLPAESNWFSTKEVRLFSGHEVVDIVTKNWMVFPFDKAPFQPACAKHTDMQCVVAVYRISLLDDRIIRLNATNCFGVLAPDCTMSDPIVSNCSGSLQYCKIDQQVAYLPGCRVFVATVRGVYHLERFRFCLDQAWDYFACETRASDKWIYRKKVECTYDESTRTCYKYNCTETEIKSLYKCNWHEKIVCTCACAPDAQWSEWSVPSASCGVTMRVRYKPLMGQEISHCTQENSTVCCSESVQEVLLPCSEYHHGTNIEFKRKPCVNGLQVPHSQGGSRCECFQGYAGMLCEMELGGAAAKVRELSAIITSVIIVVCTVVLTLALSVFIKKWLYAYYDSLYPTEAGPEGALSELIGESRDGARQLLLLFFLLTLPELEIAWTTSCPHEDPKWDFLGYHIKDDFCMTFVPANMIIHHTWERSELYVIKASQYCDSLKQGKVYHFYDSSKLPTDTKWLGPFDYIDVFYGSSLLKPTDNITVHKNAEVRQGGATNDTECPETVSCYSSLLMEFFWIGDPKSWTFQLNDNHIVPFPNNVTAFNCIDVPEKCQYYHPMFKGCMANSSCFQELLNSKNGTFFCRAYRAKTRLTHEVFPLHDCSAKQTWKYFACEHYAYQNCRYKKIIGCHFNKQLSKCVTARYEIIAEAEPPFGRCEMEKPEECICECKTEHWQSWSQPSRTCDTAVRIRYGPKDGAKNKVCTATSNEHCCTEVMEESLTPCSEYHHGTNLEFKSLPCVNGIQVAHPKGGGRCECYSGFTGRSCELRKLAITKEDDTAVPVATGQLLWLARLWLLCQLTRQEQKLKNVLQPGRNEALINSSMLCDVWARENFIKRSQLLWLSQWCAK</sequence>